<organism evidence="2 3">
    <name type="scientific">Streblomastix strix</name>
    <dbReference type="NCBI Taxonomy" id="222440"/>
    <lineage>
        <taxon>Eukaryota</taxon>
        <taxon>Metamonada</taxon>
        <taxon>Preaxostyla</taxon>
        <taxon>Oxymonadida</taxon>
        <taxon>Streblomastigidae</taxon>
        <taxon>Streblomastix</taxon>
    </lineage>
</organism>
<feature type="transmembrane region" description="Helical" evidence="1">
    <location>
        <begin position="279"/>
        <end position="298"/>
    </location>
</feature>
<gene>
    <name evidence="2" type="ORF">EZS28_009110</name>
</gene>
<sequence>MKLNSRIQRLQNAQTTIITYAVEVLPSEINLQTQNAIINYFGARGCQGWWKQATLGFEVGGVVSSQCVSNKDSNLPNSIQATADEVPPKPTQCDDGQTDFKVYSKGFKYGEIKDATTAELKYLLTRVGPVSGQIEYYRDTERITYERGIFIGWEGNEWIIAKQYIDQSGTYHVTSYSEQRIPIVHPEGGTSSKTTGSVFYYDCRNPAADTPSIVCPCPTDLYSLAADPRIGTICQADCSKKQIDTPEDICPCPDKKDKVAWGADPRTADKTGICSAEPIRVVLSVVAAVLAIPFLVILF</sequence>
<accession>A0A5J4WKL8</accession>
<keyword evidence="1" id="KW-1133">Transmembrane helix</keyword>
<dbReference type="AlphaFoldDB" id="A0A5J4WKL8"/>
<evidence type="ECO:0000313" key="3">
    <source>
        <dbReference type="Proteomes" id="UP000324800"/>
    </source>
</evidence>
<keyword evidence="1" id="KW-0812">Transmembrane</keyword>
<dbReference type="Gene3D" id="3.90.70.10">
    <property type="entry name" value="Cysteine proteinases"/>
    <property type="match status" value="1"/>
</dbReference>
<dbReference type="EMBL" id="SNRW01001704">
    <property type="protein sequence ID" value="KAA6395363.1"/>
    <property type="molecule type" value="Genomic_DNA"/>
</dbReference>
<evidence type="ECO:0000256" key="1">
    <source>
        <dbReference type="SAM" id="Phobius"/>
    </source>
</evidence>
<protein>
    <submittedName>
        <fullName evidence="2">Uncharacterized protein</fullName>
    </submittedName>
</protein>
<comment type="caution">
    <text evidence="2">The sequence shown here is derived from an EMBL/GenBank/DDBJ whole genome shotgun (WGS) entry which is preliminary data.</text>
</comment>
<reference evidence="2 3" key="1">
    <citation type="submission" date="2019-03" db="EMBL/GenBank/DDBJ databases">
        <title>Single cell metagenomics reveals metabolic interactions within the superorganism composed of flagellate Streblomastix strix and complex community of Bacteroidetes bacteria on its surface.</title>
        <authorList>
            <person name="Treitli S.C."/>
            <person name="Kolisko M."/>
            <person name="Husnik F."/>
            <person name="Keeling P."/>
            <person name="Hampl V."/>
        </authorList>
    </citation>
    <scope>NUCLEOTIDE SEQUENCE [LARGE SCALE GENOMIC DNA]</scope>
    <source>
        <strain evidence="2">ST1C</strain>
    </source>
</reference>
<evidence type="ECO:0000313" key="2">
    <source>
        <dbReference type="EMBL" id="KAA6395363.1"/>
    </source>
</evidence>
<dbReference type="Proteomes" id="UP000324800">
    <property type="component" value="Unassembled WGS sequence"/>
</dbReference>
<keyword evidence="1" id="KW-0472">Membrane</keyword>
<name>A0A5J4WKL8_9EUKA</name>
<proteinExistence type="predicted"/>